<dbReference type="STRING" id="360412.LARV_00317"/>
<evidence type="ECO:0000256" key="5">
    <source>
        <dbReference type="RuleBase" id="RU363032"/>
    </source>
</evidence>
<dbReference type="InterPro" id="IPR000515">
    <property type="entry name" value="MetI-like"/>
</dbReference>
<feature type="transmembrane region" description="Helical" evidence="5">
    <location>
        <begin position="65"/>
        <end position="85"/>
    </location>
</feature>
<feature type="transmembrane region" description="Helical" evidence="5">
    <location>
        <begin position="105"/>
        <end position="132"/>
    </location>
</feature>
<dbReference type="AlphaFoldDB" id="A0A0S7BFV0"/>
<evidence type="ECO:0000313" key="7">
    <source>
        <dbReference type="EMBL" id="GAP12581.1"/>
    </source>
</evidence>
<sequence>MERVVQGIIDGLKMFFGGDPVLWEIILLSAKVSGIALVFSAVLGIPIGAFLGLVRFRGRRLVQAFVYTGMGLPPVVAGLAVYLLLSRAGILGPLNLPFIPQLFTVSAMILAQVIIATPMIVGYTMSAVAEVAPDLRLQVRSLGATPFQVTVAVLREARMGLIVALVGGLGSIISEVGAVMMVGGNIEGKTRVLTTAIMLETRQGDFSLAIGLGMVLLALSFAINYGVTQLQGKGN</sequence>
<dbReference type="RefSeq" id="WP_075071992.1">
    <property type="nucleotide sequence ID" value="NZ_DF967972.1"/>
</dbReference>
<dbReference type="SUPFAM" id="SSF161098">
    <property type="entry name" value="MetI-like"/>
    <property type="match status" value="1"/>
</dbReference>
<keyword evidence="3 5" id="KW-1133">Transmembrane helix</keyword>
<dbReference type="Pfam" id="PF00528">
    <property type="entry name" value="BPD_transp_1"/>
    <property type="match status" value="1"/>
</dbReference>
<proteinExistence type="inferred from homology"/>
<dbReference type="InterPro" id="IPR049783">
    <property type="entry name" value="ABC_perm_TupB-like"/>
</dbReference>
<dbReference type="PROSITE" id="PS50928">
    <property type="entry name" value="ABC_TM1"/>
    <property type="match status" value="1"/>
</dbReference>
<comment type="subcellular location">
    <subcellularLocation>
        <location evidence="5">Cell membrane</location>
        <topology evidence="5">Multi-pass membrane protein</topology>
    </subcellularLocation>
    <subcellularLocation>
        <location evidence="1">Membrane</location>
        <topology evidence="1">Multi-pass membrane protein</topology>
    </subcellularLocation>
</comment>
<evidence type="ECO:0000256" key="1">
    <source>
        <dbReference type="ARBA" id="ARBA00004141"/>
    </source>
</evidence>
<dbReference type="InterPro" id="IPR035906">
    <property type="entry name" value="MetI-like_sf"/>
</dbReference>
<comment type="similarity">
    <text evidence="5">Belongs to the binding-protein-dependent transport system permease family.</text>
</comment>
<dbReference type="PANTHER" id="PTHR43632:SF1">
    <property type="entry name" value="PERMEASE COMPONENT OF TUNGSTATE ABC TRANSPORTER"/>
    <property type="match status" value="1"/>
</dbReference>
<dbReference type="EMBL" id="DF967972">
    <property type="protein sequence ID" value="GAP12581.1"/>
    <property type="molecule type" value="Genomic_DNA"/>
</dbReference>
<evidence type="ECO:0000313" key="8">
    <source>
        <dbReference type="Proteomes" id="UP000055060"/>
    </source>
</evidence>
<feature type="domain" description="ABC transmembrane type-1" evidence="6">
    <location>
        <begin position="26"/>
        <end position="227"/>
    </location>
</feature>
<evidence type="ECO:0000256" key="4">
    <source>
        <dbReference type="ARBA" id="ARBA00023136"/>
    </source>
</evidence>
<dbReference type="Proteomes" id="UP000055060">
    <property type="component" value="Unassembled WGS sequence"/>
</dbReference>
<organism evidence="7">
    <name type="scientific">Longilinea arvoryzae</name>
    <dbReference type="NCBI Taxonomy" id="360412"/>
    <lineage>
        <taxon>Bacteria</taxon>
        <taxon>Bacillati</taxon>
        <taxon>Chloroflexota</taxon>
        <taxon>Anaerolineae</taxon>
        <taxon>Anaerolineales</taxon>
        <taxon>Anaerolineaceae</taxon>
        <taxon>Longilinea</taxon>
    </lineage>
</organism>
<dbReference type="CDD" id="cd06261">
    <property type="entry name" value="TM_PBP2"/>
    <property type="match status" value="1"/>
</dbReference>
<keyword evidence="2 5" id="KW-0812">Transmembrane</keyword>
<keyword evidence="8" id="KW-1185">Reference proteome</keyword>
<protein>
    <submittedName>
        <fullName evidence="7">ABC-type tungstate transport system, periplasmic component</fullName>
    </submittedName>
</protein>
<accession>A0A0S7BFV0</accession>
<gene>
    <name evidence="7" type="ORF">LARV_00317</name>
</gene>
<evidence type="ECO:0000259" key="6">
    <source>
        <dbReference type="PROSITE" id="PS50928"/>
    </source>
</evidence>
<dbReference type="NCBIfam" id="NF038017">
    <property type="entry name" value="ABC_perm1"/>
    <property type="match status" value="1"/>
</dbReference>
<dbReference type="GO" id="GO:0005886">
    <property type="term" value="C:plasma membrane"/>
    <property type="evidence" value="ECO:0007669"/>
    <property type="project" value="UniProtKB-SubCell"/>
</dbReference>
<feature type="transmembrane region" description="Helical" evidence="5">
    <location>
        <begin position="32"/>
        <end position="53"/>
    </location>
</feature>
<evidence type="ECO:0000256" key="2">
    <source>
        <dbReference type="ARBA" id="ARBA00022692"/>
    </source>
</evidence>
<feature type="transmembrane region" description="Helical" evidence="5">
    <location>
        <begin position="161"/>
        <end position="186"/>
    </location>
</feature>
<name>A0A0S7BFV0_9CHLR</name>
<dbReference type="Gene3D" id="1.10.3720.10">
    <property type="entry name" value="MetI-like"/>
    <property type="match status" value="1"/>
</dbReference>
<evidence type="ECO:0000256" key="3">
    <source>
        <dbReference type="ARBA" id="ARBA00022989"/>
    </source>
</evidence>
<keyword evidence="4 5" id="KW-0472">Membrane</keyword>
<feature type="transmembrane region" description="Helical" evidence="5">
    <location>
        <begin position="206"/>
        <end position="227"/>
    </location>
</feature>
<keyword evidence="5" id="KW-0813">Transport</keyword>
<dbReference type="GO" id="GO:0055085">
    <property type="term" value="P:transmembrane transport"/>
    <property type="evidence" value="ECO:0007669"/>
    <property type="project" value="InterPro"/>
</dbReference>
<reference evidence="7" key="1">
    <citation type="submission" date="2015-07" db="EMBL/GenBank/DDBJ databases">
        <title>Draft Genome Sequences of Anaerolinea thermolimosa IMO-1, Bellilinea caldifistulae GOMI-1, Leptolinea tardivitalis YMTK-2, Levilinea saccharolytica KIBI-1,Longilinea arvoryzae KOME-1, Previously Described as Members of the Anaerolineaceae (Chloroflexi).</title>
        <authorList>
            <person name="Sekiguchi Y."/>
            <person name="Ohashi A."/>
            <person name="Matsuura N."/>
            <person name="Tourlousse M.D."/>
        </authorList>
    </citation>
    <scope>NUCLEOTIDE SEQUENCE [LARGE SCALE GENOMIC DNA]</scope>
    <source>
        <strain evidence="7">KOME-1</strain>
    </source>
</reference>
<dbReference type="PANTHER" id="PTHR43632">
    <property type="entry name" value="PERMEASE COMPONENT OF TUNGSTATE ABC TRANSPORTER"/>
    <property type="match status" value="1"/>
</dbReference>